<gene>
    <name evidence="1" type="ORF">GMARGA_LOCUS36056</name>
</gene>
<evidence type="ECO:0000313" key="1">
    <source>
        <dbReference type="EMBL" id="CAG8842568.1"/>
    </source>
</evidence>
<feature type="non-terminal residue" evidence="1">
    <location>
        <position position="1"/>
    </location>
</feature>
<sequence>LDELMNSTNPVNIIMGISPIYNRIIIDLSHNDDKKNEAFLNATLPFEQFIFINYDDSDDNSNDSLSLRSTSNSSSSKLRTKRFIRPEFLGGEGVAVYINGTPEIRCSAGFSAFNNFTRLEYLFTSARCLRPSSDIREIYHAAWDSPIPFQESFGYLREYRLTGVDNALIEKFDNDYRLSPYIRNLLYVEENLLPFLLIDGFNFNELPIPVGHALCISGYDSHFICGEVISSASESSLQSLRPGREFDLFYNMIKLSIDGHLFNSDIGGTVFSLKYVENEVYIIVEGILTAARYVLQNDKTTATVQPIRRIRGMFDSNFIFMDYNAFIS</sequence>
<accession>A0ABN7WWV1</accession>
<name>A0ABN7WWV1_GIGMA</name>
<reference evidence="1 2" key="1">
    <citation type="submission" date="2021-06" db="EMBL/GenBank/DDBJ databases">
        <authorList>
            <person name="Kallberg Y."/>
            <person name="Tangrot J."/>
            <person name="Rosling A."/>
        </authorList>
    </citation>
    <scope>NUCLEOTIDE SEQUENCE [LARGE SCALE GENOMIC DNA]</scope>
    <source>
        <strain evidence="1 2">120-4 pot B 10/14</strain>
    </source>
</reference>
<organism evidence="1 2">
    <name type="scientific">Gigaspora margarita</name>
    <dbReference type="NCBI Taxonomy" id="4874"/>
    <lineage>
        <taxon>Eukaryota</taxon>
        <taxon>Fungi</taxon>
        <taxon>Fungi incertae sedis</taxon>
        <taxon>Mucoromycota</taxon>
        <taxon>Glomeromycotina</taxon>
        <taxon>Glomeromycetes</taxon>
        <taxon>Diversisporales</taxon>
        <taxon>Gigasporaceae</taxon>
        <taxon>Gigaspora</taxon>
    </lineage>
</organism>
<evidence type="ECO:0000313" key="2">
    <source>
        <dbReference type="Proteomes" id="UP000789901"/>
    </source>
</evidence>
<feature type="non-terminal residue" evidence="1">
    <location>
        <position position="328"/>
    </location>
</feature>
<keyword evidence="2" id="KW-1185">Reference proteome</keyword>
<dbReference type="EMBL" id="CAJVQB010069405">
    <property type="protein sequence ID" value="CAG8842568.1"/>
    <property type="molecule type" value="Genomic_DNA"/>
</dbReference>
<dbReference type="Proteomes" id="UP000789901">
    <property type="component" value="Unassembled WGS sequence"/>
</dbReference>
<proteinExistence type="predicted"/>
<protein>
    <submittedName>
        <fullName evidence="1">10537_t:CDS:1</fullName>
    </submittedName>
</protein>
<comment type="caution">
    <text evidence="1">The sequence shown here is derived from an EMBL/GenBank/DDBJ whole genome shotgun (WGS) entry which is preliminary data.</text>
</comment>